<gene>
    <name evidence="4" type="ORF">PS673_02920</name>
</gene>
<feature type="coiled-coil region" evidence="2">
    <location>
        <begin position="7"/>
        <end position="59"/>
    </location>
</feature>
<proteinExistence type="predicted"/>
<evidence type="ECO:0000256" key="1">
    <source>
        <dbReference type="ARBA" id="ARBA00004328"/>
    </source>
</evidence>
<organism evidence="4 5">
    <name type="scientific">Pseudomonas fluorescens</name>
    <dbReference type="NCBI Taxonomy" id="294"/>
    <lineage>
        <taxon>Bacteria</taxon>
        <taxon>Pseudomonadati</taxon>
        <taxon>Pseudomonadota</taxon>
        <taxon>Gammaproteobacteria</taxon>
        <taxon>Pseudomonadales</taxon>
        <taxon>Pseudomonadaceae</taxon>
        <taxon>Pseudomonas</taxon>
    </lineage>
</organism>
<protein>
    <recommendedName>
        <fullName evidence="3">Phage capsid-like C-terminal domain-containing protein</fullName>
    </recommendedName>
</protein>
<dbReference type="InterPro" id="IPR054612">
    <property type="entry name" value="Phage_capsid-like_C"/>
</dbReference>
<evidence type="ECO:0000313" key="4">
    <source>
        <dbReference type="EMBL" id="VVM93664.1"/>
    </source>
</evidence>
<dbReference type="RefSeq" id="WP_154947138.1">
    <property type="nucleotide sequence ID" value="NZ_CABVHB010000020.1"/>
</dbReference>
<dbReference type="Gene3D" id="3.30.2320.10">
    <property type="entry name" value="hypothetical protein PF0899 domain"/>
    <property type="match status" value="1"/>
</dbReference>
<comment type="subcellular location">
    <subcellularLocation>
        <location evidence="1">Virion</location>
    </subcellularLocation>
</comment>
<dbReference type="EMBL" id="CABVHB010000020">
    <property type="protein sequence ID" value="VVM93664.1"/>
    <property type="molecule type" value="Genomic_DNA"/>
</dbReference>
<reference evidence="4 5" key="1">
    <citation type="submission" date="2019-09" db="EMBL/GenBank/DDBJ databases">
        <authorList>
            <person name="Chandra G."/>
            <person name="Truman W A."/>
        </authorList>
    </citation>
    <scope>NUCLEOTIDE SEQUENCE [LARGE SCALE GENOMIC DNA]</scope>
    <source>
        <strain evidence="4">PS673</strain>
    </source>
</reference>
<dbReference type="InterPro" id="IPR024455">
    <property type="entry name" value="Phage_capsid"/>
</dbReference>
<evidence type="ECO:0000259" key="3">
    <source>
        <dbReference type="Pfam" id="PF05065"/>
    </source>
</evidence>
<accession>A0A5E6TK76</accession>
<evidence type="ECO:0000313" key="5">
    <source>
        <dbReference type="Proteomes" id="UP000344274"/>
    </source>
</evidence>
<dbReference type="Pfam" id="PF05065">
    <property type="entry name" value="Phage_capsid"/>
    <property type="match status" value="1"/>
</dbReference>
<evidence type="ECO:0000256" key="2">
    <source>
        <dbReference type="SAM" id="Coils"/>
    </source>
</evidence>
<dbReference type="Proteomes" id="UP000344274">
    <property type="component" value="Unassembled WGS sequence"/>
</dbReference>
<dbReference type="NCBIfam" id="TIGR01554">
    <property type="entry name" value="major_cap_HK97"/>
    <property type="match status" value="1"/>
</dbReference>
<name>A0A5E6TK76_PSEFL</name>
<sequence length="440" mass="47435">MSLVLQMRSERAKLNESIQALAQLESKGETLSAEQLAQFADLETQFNALTDKISRAEQAERMAAASAVPLNESAQGLNSPPTHISGPHAPKLAPGVRMAQMVRLLAAAQGNQHQAAQMAQQGGYPTEVAMALSTVTPGAGGVLVPQNFSTEIIEALRPMSVVRKMGTRSLPLNNGNLTMPRITGNTVVTYIGTETDIPVTGMTFADTKLSAKKAAAIVPLSNDLIANAGINPRVDNVVVNDLAVSMGLSEDLHFIRSDGSGSLPKGMRYWAQPFNVLPAPVVDSSLTLEKIDLFCGGMMLRLETANVMMKDCGWLMHPRVLRWLQSLRDGNGNKAYPEIEQGLFKGYPVGLSNQIPVNLGANGDETEFYFVNFADMMIGEDMDLTISFSSEASYKDADGNMVSAFQRDQTLVKVIAKHDFGPRHVECIVVAVNVKWGAGM</sequence>
<keyword evidence="2" id="KW-0175">Coiled coil</keyword>
<dbReference type="AlphaFoldDB" id="A0A5E6TK76"/>
<dbReference type="SUPFAM" id="SSF56563">
    <property type="entry name" value="Major capsid protein gp5"/>
    <property type="match status" value="1"/>
</dbReference>
<dbReference type="Gene3D" id="3.30.2400.10">
    <property type="entry name" value="Major capsid protein gp5"/>
    <property type="match status" value="1"/>
</dbReference>
<feature type="domain" description="Phage capsid-like C-terminal" evidence="3">
    <location>
        <begin position="140"/>
        <end position="431"/>
    </location>
</feature>